<dbReference type="EMBL" id="NKUJ01000237">
    <property type="protein sequence ID" value="RMJ09587.1"/>
    <property type="molecule type" value="Genomic_DNA"/>
</dbReference>
<reference evidence="2 3" key="1">
    <citation type="submission" date="2017-06" db="EMBL/GenBank/DDBJ databases">
        <title>Comparative genomic analysis of Ambrosia Fusariam Clade fungi.</title>
        <authorList>
            <person name="Stajich J.E."/>
            <person name="Carrillo J."/>
            <person name="Kijimoto T."/>
            <person name="Eskalen A."/>
            <person name="O'Donnell K."/>
            <person name="Kasson M."/>
        </authorList>
    </citation>
    <scope>NUCLEOTIDE SEQUENCE [LARGE SCALE GENOMIC DNA]</scope>
    <source>
        <strain evidence="2">UCR3666</strain>
    </source>
</reference>
<accession>A0A3M2RWB7</accession>
<keyword evidence="3" id="KW-1185">Reference proteome</keyword>
<organism evidence="2 3">
    <name type="scientific">Fusarium kuroshium</name>
    <dbReference type="NCBI Taxonomy" id="2010991"/>
    <lineage>
        <taxon>Eukaryota</taxon>
        <taxon>Fungi</taxon>
        <taxon>Dikarya</taxon>
        <taxon>Ascomycota</taxon>
        <taxon>Pezizomycotina</taxon>
        <taxon>Sordariomycetes</taxon>
        <taxon>Hypocreomycetidae</taxon>
        <taxon>Hypocreales</taxon>
        <taxon>Nectriaceae</taxon>
        <taxon>Fusarium</taxon>
        <taxon>Fusarium solani species complex</taxon>
    </lineage>
</organism>
<dbReference type="Proteomes" id="UP000277212">
    <property type="component" value="Unassembled WGS sequence"/>
</dbReference>
<feature type="region of interest" description="Disordered" evidence="1">
    <location>
        <begin position="1"/>
        <end position="68"/>
    </location>
</feature>
<evidence type="ECO:0000313" key="3">
    <source>
        <dbReference type="Proteomes" id="UP000277212"/>
    </source>
</evidence>
<proteinExistence type="predicted"/>
<evidence type="ECO:0000256" key="1">
    <source>
        <dbReference type="SAM" id="MobiDB-lite"/>
    </source>
</evidence>
<feature type="compositionally biased region" description="Polar residues" evidence="1">
    <location>
        <begin position="1"/>
        <end position="17"/>
    </location>
</feature>
<dbReference type="OrthoDB" id="5865767at2759"/>
<gene>
    <name evidence="2" type="ORF">CDV36_010809</name>
</gene>
<dbReference type="AlphaFoldDB" id="A0A3M2RWB7"/>
<comment type="caution">
    <text evidence="2">The sequence shown here is derived from an EMBL/GenBank/DDBJ whole genome shotgun (WGS) entry which is preliminary data.</text>
</comment>
<evidence type="ECO:0000313" key="2">
    <source>
        <dbReference type="EMBL" id="RMJ09587.1"/>
    </source>
</evidence>
<feature type="compositionally biased region" description="Low complexity" evidence="1">
    <location>
        <begin position="27"/>
        <end position="39"/>
    </location>
</feature>
<protein>
    <submittedName>
        <fullName evidence="2">Uncharacterized protein</fullName>
    </submittedName>
</protein>
<name>A0A3M2RWB7_9HYPO</name>
<dbReference type="STRING" id="2010991.A0A3M2RWB7"/>
<sequence>MTQPDTDPSYGGSSNASPEIYDEHLNPEATSTPSSSCSRPPQPPSDTETFQPQPHPIRLRPISKPIDRETARRANDVIEQMSLLLREHMVKSRRHKYLSRPKRNPPSISIRPIMLGTTEEDAKTCLVIFCADSDGAHDKIRDFLRKSFVKELYQPRDNSELSFDVHVVGASPSR</sequence>